<evidence type="ECO:0000313" key="6">
    <source>
        <dbReference type="EMBL" id="MBD1381915.1"/>
    </source>
</evidence>
<proteinExistence type="inferred from homology"/>
<keyword evidence="7" id="KW-1185">Reference proteome</keyword>
<gene>
    <name evidence="6" type="ORF">IC621_16930</name>
</gene>
<dbReference type="Pfam" id="PF00535">
    <property type="entry name" value="Glycos_transf_2"/>
    <property type="match status" value="1"/>
</dbReference>
<comment type="caution">
    <text evidence="6">The sequence shown here is derived from an EMBL/GenBank/DDBJ whole genome shotgun (WGS) entry which is preliminary data.</text>
</comment>
<keyword evidence="2" id="KW-0328">Glycosyltransferase</keyword>
<evidence type="ECO:0000313" key="7">
    <source>
        <dbReference type="Proteomes" id="UP000626844"/>
    </source>
</evidence>
<evidence type="ECO:0000259" key="5">
    <source>
        <dbReference type="Pfam" id="PF00535"/>
    </source>
</evidence>
<keyword evidence="3" id="KW-0808">Transferase</keyword>
<evidence type="ECO:0000256" key="4">
    <source>
        <dbReference type="SAM" id="Coils"/>
    </source>
</evidence>
<keyword evidence="4" id="KW-0175">Coiled coil</keyword>
<evidence type="ECO:0000256" key="3">
    <source>
        <dbReference type="ARBA" id="ARBA00022679"/>
    </source>
</evidence>
<evidence type="ECO:0000256" key="1">
    <source>
        <dbReference type="ARBA" id="ARBA00006739"/>
    </source>
</evidence>
<sequence length="235" mass="27399">MVSVVCSTIRQEMLENVFQNYERQVQKEKELIIILNRNSMDIRKWRKRAKKSKGVTVYQLPEKTTLGECLNYGIEKAKYDYIAKFDDDDYYAPNYLLHALDALKQTNADVVGKKTLYVYVKNLKTLAVYNPGRENRFLKSGIMLGGTLLFKKQITEKVKFPHRNRGEDKVFLKRCKNLGLKLYSTDKCNYAYLKTATPGHHTWRITTDRLLKKSSIVCKTDDYKPLIECTKSDSK</sequence>
<dbReference type="RefSeq" id="WP_191159593.1">
    <property type="nucleotide sequence ID" value="NZ_JACXAI010000023.1"/>
</dbReference>
<name>A0A926NJH5_9BACI</name>
<dbReference type="PANTHER" id="PTHR43685:SF5">
    <property type="entry name" value="GLYCOSYLTRANSFERASE EPSE-RELATED"/>
    <property type="match status" value="1"/>
</dbReference>
<dbReference type="InterPro" id="IPR050834">
    <property type="entry name" value="Glycosyltransf_2"/>
</dbReference>
<dbReference type="PANTHER" id="PTHR43685">
    <property type="entry name" value="GLYCOSYLTRANSFERASE"/>
    <property type="match status" value="1"/>
</dbReference>
<feature type="coiled-coil region" evidence="4">
    <location>
        <begin position="11"/>
        <end position="38"/>
    </location>
</feature>
<evidence type="ECO:0000256" key="2">
    <source>
        <dbReference type="ARBA" id="ARBA00022676"/>
    </source>
</evidence>
<dbReference type="AlphaFoldDB" id="A0A926NJH5"/>
<dbReference type="InterPro" id="IPR001173">
    <property type="entry name" value="Glyco_trans_2-like"/>
</dbReference>
<dbReference type="Proteomes" id="UP000626844">
    <property type="component" value="Unassembled WGS sequence"/>
</dbReference>
<dbReference type="InterPro" id="IPR029044">
    <property type="entry name" value="Nucleotide-diphossugar_trans"/>
</dbReference>
<protein>
    <submittedName>
        <fullName evidence="6">Glycosyltransferase</fullName>
    </submittedName>
</protein>
<feature type="domain" description="Glycosyltransferase 2-like" evidence="5">
    <location>
        <begin position="5"/>
        <end position="129"/>
    </location>
</feature>
<accession>A0A926NJH5</accession>
<dbReference type="GO" id="GO:0016757">
    <property type="term" value="F:glycosyltransferase activity"/>
    <property type="evidence" value="ECO:0007669"/>
    <property type="project" value="UniProtKB-KW"/>
</dbReference>
<comment type="similarity">
    <text evidence="1">Belongs to the glycosyltransferase 2 family.</text>
</comment>
<organism evidence="6 7">
    <name type="scientific">Metabacillus arenae</name>
    <dbReference type="NCBI Taxonomy" id="2771434"/>
    <lineage>
        <taxon>Bacteria</taxon>
        <taxon>Bacillati</taxon>
        <taxon>Bacillota</taxon>
        <taxon>Bacilli</taxon>
        <taxon>Bacillales</taxon>
        <taxon>Bacillaceae</taxon>
        <taxon>Metabacillus</taxon>
    </lineage>
</organism>
<reference evidence="6" key="1">
    <citation type="submission" date="2020-09" db="EMBL/GenBank/DDBJ databases">
        <title>A novel bacterium of genus Bacillus, isolated from South China Sea.</title>
        <authorList>
            <person name="Huang H."/>
            <person name="Mo K."/>
            <person name="Hu Y."/>
        </authorList>
    </citation>
    <scope>NUCLEOTIDE SEQUENCE</scope>
    <source>
        <strain evidence="6">IB182487</strain>
    </source>
</reference>
<dbReference type="EMBL" id="JACXAI010000023">
    <property type="protein sequence ID" value="MBD1381915.1"/>
    <property type="molecule type" value="Genomic_DNA"/>
</dbReference>
<dbReference type="SUPFAM" id="SSF53448">
    <property type="entry name" value="Nucleotide-diphospho-sugar transferases"/>
    <property type="match status" value="1"/>
</dbReference>
<dbReference type="CDD" id="cd00761">
    <property type="entry name" value="Glyco_tranf_GTA_type"/>
    <property type="match status" value="1"/>
</dbReference>
<dbReference type="Gene3D" id="3.90.550.10">
    <property type="entry name" value="Spore Coat Polysaccharide Biosynthesis Protein SpsA, Chain A"/>
    <property type="match status" value="1"/>
</dbReference>